<gene>
    <name evidence="5" type="ORF">S06H3_07981</name>
</gene>
<feature type="domain" description="Large ribosomal subunit protein uL15/eL18" evidence="4">
    <location>
        <begin position="5"/>
        <end position="120"/>
    </location>
</feature>
<dbReference type="GO" id="GO:0003723">
    <property type="term" value="F:RNA binding"/>
    <property type="evidence" value="ECO:0007669"/>
    <property type="project" value="TreeGrafter"/>
</dbReference>
<sequence>MPKHMGSTNPILRKLVRELRTRGKKQDIPLWRDLAERLEQPRRARAEVNLSQLNRYSGEESTIVVPGKILAAGKLNHAISVAAFKFSDAARRKITTAGGKALTIQQLLEQNPSGKGIKLME</sequence>
<comment type="caution">
    <text evidence="5">The sequence shown here is derived from an EMBL/GenBank/DDBJ whole genome shotgun (WGS) entry which is preliminary data.</text>
</comment>
<dbReference type="InterPro" id="IPR022947">
    <property type="entry name" value="Ribosomal_eL18_arc"/>
</dbReference>
<organism evidence="5">
    <name type="scientific">marine sediment metagenome</name>
    <dbReference type="NCBI Taxonomy" id="412755"/>
    <lineage>
        <taxon>unclassified sequences</taxon>
        <taxon>metagenomes</taxon>
        <taxon>ecological metagenomes</taxon>
    </lineage>
</organism>
<accession>X1KDP0</accession>
<dbReference type="PANTHER" id="PTHR10934:SF2">
    <property type="entry name" value="LARGE RIBOSOMAL SUBUNIT PROTEIN EL18"/>
    <property type="match status" value="1"/>
</dbReference>
<dbReference type="PROSITE" id="PS00475">
    <property type="entry name" value="RIBOSOMAL_L15"/>
    <property type="match status" value="1"/>
</dbReference>
<dbReference type="InterPro" id="IPR000039">
    <property type="entry name" value="Ribosomal_eL18"/>
</dbReference>
<dbReference type="NCBIfam" id="NF003079">
    <property type="entry name" value="PRK04005.1"/>
    <property type="match status" value="1"/>
</dbReference>
<dbReference type="AlphaFoldDB" id="X1KDP0"/>
<name>X1KDP0_9ZZZZ</name>
<dbReference type="InterPro" id="IPR001196">
    <property type="entry name" value="Ribosomal_uL15_CS"/>
</dbReference>
<dbReference type="Pfam" id="PF17135">
    <property type="entry name" value="Ribosomal_L18"/>
    <property type="match status" value="1"/>
</dbReference>
<comment type="similarity">
    <text evidence="1">Belongs to the eukaryotic ribosomal protein eL18 family.</text>
</comment>
<dbReference type="SUPFAM" id="SSF52080">
    <property type="entry name" value="Ribosomal proteins L15p and L18e"/>
    <property type="match status" value="1"/>
</dbReference>
<dbReference type="GO" id="GO:0022625">
    <property type="term" value="C:cytosolic large ribosomal subunit"/>
    <property type="evidence" value="ECO:0007669"/>
    <property type="project" value="TreeGrafter"/>
</dbReference>
<reference evidence="5" key="1">
    <citation type="journal article" date="2014" name="Front. Microbiol.">
        <title>High frequency of phylogenetically diverse reductive dehalogenase-homologous genes in deep subseafloor sedimentary metagenomes.</title>
        <authorList>
            <person name="Kawai M."/>
            <person name="Futagami T."/>
            <person name="Toyoda A."/>
            <person name="Takaki Y."/>
            <person name="Nishi S."/>
            <person name="Hori S."/>
            <person name="Arai W."/>
            <person name="Tsubouchi T."/>
            <person name="Morono Y."/>
            <person name="Uchiyama I."/>
            <person name="Ito T."/>
            <person name="Fujiyama A."/>
            <person name="Inagaki F."/>
            <person name="Takami H."/>
        </authorList>
    </citation>
    <scope>NUCLEOTIDE SEQUENCE</scope>
    <source>
        <strain evidence="5">Expedition CK06-06</strain>
    </source>
</reference>
<protein>
    <recommendedName>
        <fullName evidence="4">Large ribosomal subunit protein uL15/eL18 domain-containing protein</fullName>
    </recommendedName>
</protein>
<keyword evidence="3" id="KW-0687">Ribonucleoprotein</keyword>
<evidence type="ECO:0000256" key="3">
    <source>
        <dbReference type="ARBA" id="ARBA00023274"/>
    </source>
</evidence>
<evidence type="ECO:0000256" key="2">
    <source>
        <dbReference type="ARBA" id="ARBA00022980"/>
    </source>
</evidence>
<dbReference type="InterPro" id="IPR036227">
    <property type="entry name" value="Ribosomal_uL15/eL18_sf"/>
</dbReference>
<dbReference type="GO" id="GO:0003735">
    <property type="term" value="F:structural constituent of ribosome"/>
    <property type="evidence" value="ECO:0007669"/>
    <property type="project" value="InterPro"/>
</dbReference>
<proteinExistence type="inferred from homology"/>
<dbReference type="HAMAP" id="MF_00329">
    <property type="entry name" value="Ribosomal_eL18"/>
    <property type="match status" value="1"/>
</dbReference>
<dbReference type="Gene3D" id="3.100.10.10">
    <property type="match status" value="1"/>
</dbReference>
<keyword evidence="2" id="KW-0689">Ribosomal protein</keyword>
<dbReference type="EMBL" id="BARV01003304">
    <property type="protein sequence ID" value="GAI05147.1"/>
    <property type="molecule type" value="Genomic_DNA"/>
</dbReference>
<dbReference type="PANTHER" id="PTHR10934">
    <property type="entry name" value="60S RIBOSOMAL PROTEIN L18"/>
    <property type="match status" value="1"/>
</dbReference>
<dbReference type="GO" id="GO:0006412">
    <property type="term" value="P:translation"/>
    <property type="evidence" value="ECO:0007669"/>
    <property type="project" value="InterPro"/>
</dbReference>
<dbReference type="InterPro" id="IPR021131">
    <property type="entry name" value="Ribosomal_uL15/eL18"/>
</dbReference>
<evidence type="ECO:0000313" key="5">
    <source>
        <dbReference type="EMBL" id="GAI05147.1"/>
    </source>
</evidence>
<evidence type="ECO:0000256" key="1">
    <source>
        <dbReference type="ARBA" id="ARBA00006815"/>
    </source>
</evidence>
<evidence type="ECO:0000259" key="4">
    <source>
        <dbReference type="Pfam" id="PF17135"/>
    </source>
</evidence>